<protein>
    <submittedName>
        <fullName evidence="1">Uncharacterized protein</fullName>
    </submittedName>
</protein>
<dbReference type="Proteomes" id="UP000078555">
    <property type="component" value="Unassembled WGS sequence"/>
</dbReference>
<evidence type="ECO:0000313" key="1">
    <source>
        <dbReference type="EMBL" id="SBT34752.1"/>
    </source>
</evidence>
<name>A0A1A8YSW9_PLAOA</name>
<gene>
    <name evidence="1" type="ORF">POVWA1_023810</name>
</gene>
<accession>A0A1A8YSW9</accession>
<evidence type="ECO:0000313" key="2">
    <source>
        <dbReference type="Proteomes" id="UP000078555"/>
    </source>
</evidence>
<organism evidence="1 2">
    <name type="scientific">Plasmodium ovale wallikeri</name>
    <dbReference type="NCBI Taxonomy" id="864142"/>
    <lineage>
        <taxon>Eukaryota</taxon>
        <taxon>Sar</taxon>
        <taxon>Alveolata</taxon>
        <taxon>Apicomplexa</taxon>
        <taxon>Aconoidasida</taxon>
        <taxon>Haemosporida</taxon>
        <taxon>Plasmodiidae</taxon>
        <taxon>Plasmodium</taxon>
        <taxon>Plasmodium (Plasmodium)</taxon>
    </lineage>
</organism>
<keyword evidence="2" id="KW-1185">Reference proteome</keyword>
<sequence>MPGVQTWMEACTVSSVIPRRLWIALPFYVGCQLLVKQYWVKNGDLKLFFKNAFARIYQKKKKKKRLASVHMCTHTKGDANDAVFFHHMHCSLGRKKKKKKKKKQECILYGNIYYVGVGIVEKRTCQGSSCAWTERATTFLTGWKPSRDIGFVLLVRIFIGISCV</sequence>
<dbReference type="AlphaFoldDB" id="A0A1A8YSW9"/>
<proteinExistence type="predicted"/>
<dbReference type="EMBL" id="FLRD01000073">
    <property type="protein sequence ID" value="SBT34752.1"/>
    <property type="molecule type" value="Genomic_DNA"/>
</dbReference>
<reference evidence="2" key="1">
    <citation type="submission" date="2016-05" db="EMBL/GenBank/DDBJ databases">
        <authorList>
            <person name="Naeem R."/>
        </authorList>
    </citation>
    <scope>NUCLEOTIDE SEQUENCE [LARGE SCALE GENOMIC DNA]</scope>
</reference>